<organism evidence="3 4">
    <name type="scientific">Elysia crispata</name>
    <name type="common">lettuce slug</name>
    <dbReference type="NCBI Taxonomy" id="231223"/>
    <lineage>
        <taxon>Eukaryota</taxon>
        <taxon>Metazoa</taxon>
        <taxon>Spiralia</taxon>
        <taxon>Lophotrochozoa</taxon>
        <taxon>Mollusca</taxon>
        <taxon>Gastropoda</taxon>
        <taxon>Heterobranchia</taxon>
        <taxon>Euthyneura</taxon>
        <taxon>Panpulmonata</taxon>
        <taxon>Sacoglossa</taxon>
        <taxon>Placobranchoidea</taxon>
        <taxon>Plakobranchidae</taxon>
        <taxon>Elysia</taxon>
    </lineage>
</organism>
<evidence type="ECO:0000313" key="3">
    <source>
        <dbReference type="EMBL" id="KAK3762698.1"/>
    </source>
</evidence>
<gene>
    <name evidence="2" type="ORF">RRG08_049548</name>
    <name evidence="3" type="ORF">RRG08_049562</name>
</gene>
<name>A0AAE0Z4C9_9GAST</name>
<dbReference type="EMBL" id="JAWDGP010004661">
    <property type="protein sequence ID" value="KAK3762684.1"/>
    <property type="molecule type" value="Genomic_DNA"/>
</dbReference>
<accession>A0AAE0Z4C9</accession>
<evidence type="ECO:0000256" key="1">
    <source>
        <dbReference type="SAM" id="MobiDB-lite"/>
    </source>
</evidence>
<keyword evidence="4" id="KW-1185">Reference proteome</keyword>
<comment type="caution">
    <text evidence="3">The sequence shown here is derived from an EMBL/GenBank/DDBJ whole genome shotgun (WGS) entry which is preliminary data.</text>
</comment>
<proteinExistence type="predicted"/>
<dbReference type="AlphaFoldDB" id="A0AAE0Z4C9"/>
<protein>
    <submittedName>
        <fullName evidence="3">Uncharacterized protein</fullName>
    </submittedName>
</protein>
<dbReference type="Proteomes" id="UP001283361">
    <property type="component" value="Unassembled WGS sequence"/>
</dbReference>
<evidence type="ECO:0000313" key="4">
    <source>
        <dbReference type="Proteomes" id="UP001283361"/>
    </source>
</evidence>
<evidence type="ECO:0000313" key="2">
    <source>
        <dbReference type="EMBL" id="KAK3762684.1"/>
    </source>
</evidence>
<dbReference type="EMBL" id="JAWDGP010004661">
    <property type="protein sequence ID" value="KAK3762698.1"/>
    <property type="molecule type" value="Genomic_DNA"/>
</dbReference>
<sequence length="138" mass="15017">MNIDTLNAHGGFGFNPEPRPSEGRRTITVAGARSLLPRPGPFEDPLGSRGLKCTPRPLPNPRRVVRRCRLSAFSLPGGRTRLAQTSQRACLRGDCPSSGRCGFRIGRAPSLVSVGGRSSLRQFFSNLISDLRSDETTR</sequence>
<feature type="region of interest" description="Disordered" evidence="1">
    <location>
        <begin position="1"/>
        <end position="58"/>
    </location>
</feature>
<reference evidence="3" key="1">
    <citation type="journal article" date="2023" name="G3 (Bethesda)">
        <title>A reference genome for the long-term kleptoplast-retaining sea slug Elysia crispata morphotype clarki.</title>
        <authorList>
            <person name="Eastman K.E."/>
            <person name="Pendleton A.L."/>
            <person name="Shaikh M.A."/>
            <person name="Suttiyut T."/>
            <person name="Ogas R."/>
            <person name="Tomko P."/>
            <person name="Gavelis G."/>
            <person name="Widhalm J.R."/>
            <person name="Wisecaver J.H."/>
        </authorList>
    </citation>
    <scope>NUCLEOTIDE SEQUENCE</scope>
    <source>
        <strain evidence="3">ECLA1</strain>
    </source>
</reference>